<proteinExistence type="predicted"/>
<feature type="compositionally biased region" description="Polar residues" evidence="1">
    <location>
        <begin position="119"/>
        <end position="141"/>
    </location>
</feature>
<sequence>MRRSSQAQPPHRRAFWAQSAVGYSSYIKNHDPGLRDRNSSDHGMDNFSYDSAHVDKNQMPTHTNSSTPSKLSQAFDDFQLSEAAIKTSIARIEELNNDAPRRTNPRSSHHHLLSRRPSDQSPTSTGAESTTASFGSSWSPITPVTMTPIPENTHAVNTYKLPVYNAKPHVPVDMRGLESPPFTPLDSRALNTPLHPPTFSPKSTAPDLALVTAQLSPLSIRRQLSITSPPTRASNELAWESYLKTLDEEIWDLRHNALMRLQGFRDIIKFEVARMLYDGRIKQDETVKLEKWLIGKMSHYQEMVDTMEKKIQATSCVLGTTPV</sequence>
<protein>
    <submittedName>
        <fullName evidence="2">Uncharacterized protein</fullName>
    </submittedName>
</protein>
<name>A0AAJ0GJ70_9PEZI</name>
<dbReference type="Proteomes" id="UP001271007">
    <property type="component" value="Unassembled WGS sequence"/>
</dbReference>
<organism evidence="2 3">
    <name type="scientific">Extremus antarcticus</name>
    <dbReference type="NCBI Taxonomy" id="702011"/>
    <lineage>
        <taxon>Eukaryota</taxon>
        <taxon>Fungi</taxon>
        <taxon>Dikarya</taxon>
        <taxon>Ascomycota</taxon>
        <taxon>Pezizomycotina</taxon>
        <taxon>Dothideomycetes</taxon>
        <taxon>Dothideomycetidae</taxon>
        <taxon>Mycosphaerellales</taxon>
        <taxon>Extremaceae</taxon>
        <taxon>Extremus</taxon>
    </lineage>
</organism>
<dbReference type="EMBL" id="JAWDJX010000001">
    <property type="protein sequence ID" value="KAK3058645.1"/>
    <property type="molecule type" value="Genomic_DNA"/>
</dbReference>
<feature type="compositionally biased region" description="Polar residues" evidence="1">
    <location>
        <begin position="58"/>
        <end position="70"/>
    </location>
</feature>
<accession>A0AAJ0GJ70</accession>
<keyword evidence="3" id="KW-1185">Reference proteome</keyword>
<feature type="region of interest" description="Disordered" evidence="1">
    <location>
        <begin position="95"/>
        <end position="141"/>
    </location>
</feature>
<gene>
    <name evidence="2" type="ORF">LTR09_000210</name>
</gene>
<feature type="compositionally biased region" description="Basic and acidic residues" evidence="1">
    <location>
        <begin position="28"/>
        <end position="44"/>
    </location>
</feature>
<reference evidence="2" key="1">
    <citation type="submission" date="2023-04" db="EMBL/GenBank/DDBJ databases">
        <title>Black Yeasts Isolated from many extreme environments.</title>
        <authorList>
            <person name="Coleine C."/>
            <person name="Stajich J.E."/>
            <person name="Selbmann L."/>
        </authorList>
    </citation>
    <scope>NUCLEOTIDE SEQUENCE</scope>
    <source>
        <strain evidence="2">CCFEE 5312</strain>
    </source>
</reference>
<feature type="compositionally biased region" description="Basic residues" evidence="1">
    <location>
        <begin position="103"/>
        <end position="114"/>
    </location>
</feature>
<evidence type="ECO:0000313" key="2">
    <source>
        <dbReference type="EMBL" id="KAK3058645.1"/>
    </source>
</evidence>
<comment type="caution">
    <text evidence="2">The sequence shown here is derived from an EMBL/GenBank/DDBJ whole genome shotgun (WGS) entry which is preliminary data.</text>
</comment>
<dbReference type="AlphaFoldDB" id="A0AAJ0GJ70"/>
<feature type="region of interest" description="Disordered" evidence="1">
    <location>
        <begin position="26"/>
        <end position="70"/>
    </location>
</feature>
<evidence type="ECO:0000256" key="1">
    <source>
        <dbReference type="SAM" id="MobiDB-lite"/>
    </source>
</evidence>
<evidence type="ECO:0000313" key="3">
    <source>
        <dbReference type="Proteomes" id="UP001271007"/>
    </source>
</evidence>